<dbReference type="CDD" id="cd18788">
    <property type="entry name" value="SF2_C_XPD"/>
    <property type="match status" value="1"/>
</dbReference>
<dbReference type="InterPro" id="IPR014013">
    <property type="entry name" value="Helic_SF1/SF2_ATP-bd_DinG/Rad3"/>
</dbReference>
<keyword evidence="20" id="KW-1185">Reference proteome</keyword>
<comment type="caution">
    <text evidence="19">The sequence shown here is derived from an EMBL/GenBank/DDBJ whole genome shotgun (WGS) entry which is preliminary data.</text>
</comment>
<comment type="subcellular location">
    <subcellularLocation>
        <location evidence="2">Nucleus</location>
    </subcellularLocation>
</comment>
<evidence type="ECO:0000256" key="8">
    <source>
        <dbReference type="ARBA" id="ARBA00022801"/>
    </source>
</evidence>
<dbReference type="AlphaFoldDB" id="A0A8K0H7P6"/>
<feature type="compositionally biased region" description="Polar residues" evidence="17">
    <location>
        <begin position="1227"/>
        <end position="1236"/>
    </location>
</feature>
<dbReference type="Proteomes" id="UP000796880">
    <property type="component" value="Unassembled WGS sequence"/>
</dbReference>
<accession>A0A8K0H7P6</accession>
<evidence type="ECO:0000256" key="11">
    <source>
        <dbReference type="ARBA" id="ARBA00023004"/>
    </source>
</evidence>
<evidence type="ECO:0000313" key="20">
    <source>
        <dbReference type="Proteomes" id="UP000796880"/>
    </source>
</evidence>
<dbReference type="PANTHER" id="PTHR11472:SF47">
    <property type="entry name" value="FANCONI ANEMIA GROUP J PROTEIN"/>
    <property type="match status" value="1"/>
</dbReference>
<dbReference type="Gene3D" id="3.40.50.300">
    <property type="entry name" value="P-loop containing nucleotide triphosphate hydrolases"/>
    <property type="match status" value="3"/>
</dbReference>
<dbReference type="PANTHER" id="PTHR11472">
    <property type="entry name" value="DNA REPAIR DEAD HELICASE RAD3/XP-D SUBFAMILY MEMBER"/>
    <property type="match status" value="1"/>
</dbReference>
<evidence type="ECO:0000256" key="4">
    <source>
        <dbReference type="ARBA" id="ARBA00022485"/>
    </source>
</evidence>
<dbReference type="GO" id="GO:0046872">
    <property type="term" value="F:metal ion binding"/>
    <property type="evidence" value="ECO:0007669"/>
    <property type="project" value="UniProtKB-KW"/>
</dbReference>
<evidence type="ECO:0000259" key="18">
    <source>
        <dbReference type="PROSITE" id="PS51193"/>
    </source>
</evidence>
<dbReference type="GO" id="GO:0005634">
    <property type="term" value="C:nucleus"/>
    <property type="evidence" value="ECO:0007669"/>
    <property type="project" value="UniProtKB-SubCell"/>
</dbReference>
<protein>
    <recommendedName>
        <fullName evidence="16">DNA 5'-3' helicase FANCJ</fullName>
    </recommendedName>
</protein>
<reference evidence="19" key="1">
    <citation type="submission" date="2020-03" db="EMBL/GenBank/DDBJ databases">
        <title>A high-quality chromosome-level genome assembly of a woody plant with both climbing and erect habits, Rhamnella rubrinervis.</title>
        <authorList>
            <person name="Lu Z."/>
            <person name="Yang Y."/>
            <person name="Zhu X."/>
            <person name="Sun Y."/>
        </authorList>
    </citation>
    <scope>NUCLEOTIDE SEQUENCE</scope>
    <source>
        <strain evidence="19">BYM</strain>
        <tissue evidence="19">Leaf</tissue>
    </source>
</reference>
<evidence type="ECO:0000256" key="1">
    <source>
        <dbReference type="ARBA" id="ARBA00001966"/>
    </source>
</evidence>
<dbReference type="FunFam" id="3.40.50.300:FF:000731">
    <property type="entry name" value="Fanconi anemia group J protein homolog"/>
    <property type="match status" value="1"/>
</dbReference>
<dbReference type="SMART" id="SM00491">
    <property type="entry name" value="HELICc2"/>
    <property type="match status" value="1"/>
</dbReference>
<evidence type="ECO:0000256" key="5">
    <source>
        <dbReference type="ARBA" id="ARBA00022723"/>
    </source>
</evidence>
<keyword evidence="10" id="KW-0067">ATP-binding</keyword>
<dbReference type="EMBL" id="VOIH02000005">
    <property type="protein sequence ID" value="KAF3446908.1"/>
    <property type="molecule type" value="Genomic_DNA"/>
</dbReference>
<keyword evidence="6" id="KW-0547">Nucleotide-binding</keyword>
<evidence type="ECO:0000256" key="16">
    <source>
        <dbReference type="ARBA" id="ARBA00082714"/>
    </source>
</evidence>
<feature type="region of interest" description="Disordered" evidence="17">
    <location>
        <begin position="103"/>
        <end position="134"/>
    </location>
</feature>
<sequence length="1249" mass="139613">MVAATPTRNPKNAYHIGGIQVEFPYQPYGSQLAFMGRVISTLHRAQKDGHCHALLESPTGTGKSLSLLCSTLAWQQDCKLKNQFANLTHSKPDPQAMTDPLVHGGGFVPEDEPSSVQVSKASGPAQSLANNKNKKKRAAPAIFYASRTHSQVSQVIREYRKTNYRVPMAVLASRKHYCTNSQMYGKENINEECKLLLRNRDVGCPEFKNVHKVKCHPSLQKGGCHEVHDIEDLIKVGKVVKGCSYYAARAMADDAQLVFCPYNYIINPVIRGAMEVDIKGAIVVIDEAHNIEDIARDAGSLNVEEEVLHKLQMELEQLCPVDALIYQPLCEMTQDLISWMEQRKSRLEKREFQHYVSCWTGDKALRELQEANISQQSFPILLECATKAIKAASDPESEERHLSGLSVTTLEELFSSLTYFFSRNGCHMFDYQLALRRYVKRDNGKAFGEWTNTLSLWCLNPAVVFRDIAELSLSVILTSGTLSPMNSFSSELGLHFGTSLEAPHVIDVESQVWTAIISTGPSNFPLNASYKTADGYAFQDALGKSLEEIFKIVPGGCLVFFPSYNLMEKLRKRWCETGQWSQLNAKKSLFLEPRGGSQDDFESVLKDYYDSIRRGNKPALVRRKKVNKLGFSPSPAVQCAKNSSSQGAAFLAVCRGKISEGIDFSDDNARVVIIVGIPFPNTNDIQVALKKTYNDTYKSSKGLVSGNEWYCHQAFRAVNQAAGRCIRHRFDYGAIILLDERYREERNRAYVSKWLRNSIRQYDSFDLSLEGLKSFFTDVKEKMDKKIVNVSQNPIVADENITSTERSRLFTTKKSQKLKSSDHCGQKEVVTNCEASFPQLELQDNVEVQIQASAWLNENADNCKEIIDLECSPQKGSRYSMVFSLEDPEVSIVKETPFADGSIIAGSPEPKCENSSSTIIESSSGFADRLTFHSATLPTYSKGFSTTQCSIVLTPEKDATMNFHSLIPEKESSLNSSVNSHSQKRRKSICSPSVNLVEEQYDAHNAKVLSNRDANRRIEFGVDLNCGGNKSKSDVPELLTMSHCDVPSGPVMDKRLQIYCSLCKNSLGLPENHQYVMCSLTSLSKVHLESLHKNLLKPKTVSTSIGIPILLTNISSVHQQLCNRTLEGDSGQGIWCEEDGCVFNTIFCPFCSTHNNCLGVQVMATDASNIHLLNKILFYMDQLEIKNLEASKDKTLKDEDPLPFSGSRMDKVATLNSFDKFAYNEPPRQNSGGWRTTKSKLKLPKRGLL</sequence>
<feature type="domain" description="Helicase ATP-binding" evidence="18">
    <location>
        <begin position="17"/>
        <end position="347"/>
    </location>
</feature>
<dbReference type="GO" id="GO:0016818">
    <property type="term" value="F:hydrolase activity, acting on acid anhydrides, in phosphorus-containing anhydrides"/>
    <property type="evidence" value="ECO:0007669"/>
    <property type="project" value="InterPro"/>
</dbReference>
<dbReference type="GO" id="GO:0051539">
    <property type="term" value="F:4 iron, 4 sulfur cluster binding"/>
    <property type="evidence" value="ECO:0007669"/>
    <property type="project" value="UniProtKB-KW"/>
</dbReference>
<dbReference type="GO" id="GO:0003678">
    <property type="term" value="F:DNA helicase activity"/>
    <property type="evidence" value="ECO:0007669"/>
    <property type="project" value="InterPro"/>
</dbReference>
<evidence type="ECO:0000256" key="9">
    <source>
        <dbReference type="ARBA" id="ARBA00022806"/>
    </source>
</evidence>
<dbReference type="InterPro" id="IPR027417">
    <property type="entry name" value="P-loop_NTPase"/>
</dbReference>
<gene>
    <name evidence="19" type="ORF">FNV43_RR12088</name>
</gene>
<keyword evidence="12" id="KW-0411">Iron-sulfur</keyword>
<dbReference type="InterPro" id="IPR045028">
    <property type="entry name" value="DinG/Rad3-like"/>
</dbReference>
<keyword evidence="9" id="KW-0347">Helicase</keyword>
<dbReference type="GO" id="GO:0006289">
    <property type="term" value="P:nucleotide-excision repair"/>
    <property type="evidence" value="ECO:0007669"/>
    <property type="project" value="TreeGrafter"/>
</dbReference>
<dbReference type="Gene3D" id="1.10.30.20">
    <property type="entry name" value="Bacterial XPD DNA helicase, FeS cluster domain"/>
    <property type="match status" value="1"/>
</dbReference>
<dbReference type="InterPro" id="IPR006554">
    <property type="entry name" value="Helicase-like_DEXD_c2"/>
</dbReference>
<dbReference type="SUPFAM" id="SSF52540">
    <property type="entry name" value="P-loop containing nucleoside triphosphate hydrolases"/>
    <property type="match status" value="1"/>
</dbReference>
<feature type="compositionally biased region" description="Polar residues" evidence="17">
    <location>
        <begin position="114"/>
        <end position="128"/>
    </location>
</feature>
<dbReference type="Pfam" id="PF06733">
    <property type="entry name" value="DEAD_2"/>
    <property type="match status" value="1"/>
</dbReference>
<evidence type="ECO:0000313" key="19">
    <source>
        <dbReference type="EMBL" id="KAF3446908.1"/>
    </source>
</evidence>
<dbReference type="PROSITE" id="PS51193">
    <property type="entry name" value="HELICASE_ATP_BIND_2"/>
    <property type="match status" value="1"/>
</dbReference>
<evidence type="ECO:0000256" key="10">
    <source>
        <dbReference type="ARBA" id="ARBA00022840"/>
    </source>
</evidence>
<evidence type="ECO:0000256" key="14">
    <source>
        <dbReference type="ARBA" id="ARBA00023235"/>
    </source>
</evidence>
<keyword evidence="5" id="KW-0479">Metal-binding</keyword>
<dbReference type="Pfam" id="PF13307">
    <property type="entry name" value="Helicase_C_2"/>
    <property type="match status" value="1"/>
</dbReference>
<evidence type="ECO:0000256" key="12">
    <source>
        <dbReference type="ARBA" id="ARBA00023014"/>
    </source>
</evidence>
<dbReference type="InterPro" id="IPR010614">
    <property type="entry name" value="RAD3-like_helicase_DEAD"/>
</dbReference>
<keyword evidence="15" id="KW-0539">Nucleus</keyword>
<evidence type="ECO:0000256" key="7">
    <source>
        <dbReference type="ARBA" id="ARBA00022763"/>
    </source>
</evidence>
<evidence type="ECO:0000256" key="15">
    <source>
        <dbReference type="ARBA" id="ARBA00023242"/>
    </source>
</evidence>
<dbReference type="InterPro" id="IPR006555">
    <property type="entry name" value="ATP-dep_Helicase_C"/>
</dbReference>
<comment type="cofactor">
    <cofactor evidence="1">
        <name>[4Fe-4S] cluster</name>
        <dbReference type="ChEBI" id="CHEBI:49883"/>
    </cofactor>
</comment>
<dbReference type="GO" id="GO:1990918">
    <property type="term" value="P:double-strand break repair involved in meiotic recombination"/>
    <property type="evidence" value="ECO:0007669"/>
    <property type="project" value="TreeGrafter"/>
</dbReference>
<evidence type="ECO:0000256" key="6">
    <source>
        <dbReference type="ARBA" id="ARBA00022741"/>
    </source>
</evidence>
<evidence type="ECO:0000256" key="17">
    <source>
        <dbReference type="SAM" id="MobiDB-lite"/>
    </source>
</evidence>
<comment type="similarity">
    <text evidence="3">Belongs to the DEAD box helicase family. DEAH subfamily.</text>
</comment>
<evidence type="ECO:0000256" key="3">
    <source>
        <dbReference type="ARBA" id="ARBA00008792"/>
    </source>
</evidence>
<dbReference type="FunFam" id="3.40.50.300:FF:001207">
    <property type="entry name" value="Fanconi anemia group J protein-like isoform E"/>
    <property type="match status" value="1"/>
</dbReference>
<dbReference type="OrthoDB" id="19182at2759"/>
<keyword evidence="4" id="KW-0004">4Fe-4S</keyword>
<proteinExistence type="inferred from homology"/>
<name>A0A8K0H7P6_9ROSA</name>
<dbReference type="SMART" id="SM00488">
    <property type="entry name" value="DEXDc2"/>
    <property type="match status" value="1"/>
</dbReference>
<organism evidence="19 20">
    <name type="scientific">Rhamnella rubrinervis</name>
    <dbReference type="NCBI Taxonomy" id="2594499"/>
    <lineage>
        <taxon>Eukaryota</taxon>
        <taxon>Viridiplantae</taxon>
        <taxon>Streptophyta</taxon>
        <taxon>Embryophyta</taxon>
        <taxon>Tracheophyta</taxon>
        <taxon>Spermatophyta</taxon>
        <taxon>Magnoliopsida</taxon>
        <taxon>eudicotyledons</taxon>
        <taxon>Gunneridae</taxon>
        <taxon>Pentapetalae</taxon>
        <taxon>rosids</taxon>
        <taxon>fabids</taxon>
        <taxon>Rosales</taxon>
        <taxon>Rhamnaceae</taxon>
        <taxon>rhamnoid group</taxon>
        <taxon>Rhamneae</taxon>
        <taxon>Rhamnella</taxon>
    </lineage>
</organism>
<feature type="region of interest" description="Disordered" evidence="17">
    <location>
        <begin position="1222"/>
        <end position="1249"/>
    </location>
</feature>
<keyword evidence="7" id="KW-0227">DNA damage</keyword>
<dbReference type="GO" id="GO:0003677">
    <property type="term" value="F:DNA binding"/>
    <property type="evidence" value="ECO:0007669"/>
    <property type="project" value="InterPro"/>
</dbReference>
<evidence type="ECO:0000256" key="2">
    <source>
        <dbReference type="ARBA" id="ARBA00004123"/>
    </source>
</evidence>
<keyword evidence="11" id="KW-0408">Iron</keyword>
<evidence type="ECO:0000256" key="13">
    <source>
        <dbReference type="ARBA" id="ARBA00023204"/>
    </source>
</evidence>
<feature type="compositionally biased region" description="Basic residues" evidence="17">
    <location>
        <begin position="1237"/>
        <end position="1249"/>
    </location>
</feature>
<dbReference type="GO" id="GO:0005524">
    <property type="term" value="F:ATP binding"/>
    <property type="evidence" value="ECO:0007669"/>
    <property type="project" value="UniProtKB-KW"/>
</dbReference>
<keyword evidence="13" id="KW-0234">DNA repair</keyword>
<keyword evidence="8" id="KW-0378">Hydrolase</keyword>
<dbReference type="InterPro" id="IPR042493">
    <property type="entry name" value="XPD_DNA_FeS"/>
</dbReference>
<keyword evidence="14" id="KW-0413">Isomerase</keyword>
<dbReference type="Gene3D" id="1.10.275.40">
    <property type="match status" value="1"/>
</dbReference>